<dbReference type="GO" id="GO:0005990">
    <property type="term" value="P:lactose catabolic process"/>
    <property type="evidence" value="ECO:0007669"/>
    <property type="project" value="TreeGrafter"/>
</dbReference>
<dbReference type="InterPro" id="IPR050347">
    <property type="entry name" value="Bact_Beta-galactosidase"/>
</dbReference>
<evidence type="ECO:0000256" key="6">
    <source>
        <dbReference type="ARBA" id="ARBA00032230"/>
    </source>
</evidence>
<dbReference type="InterPro" id="IPR008979">
    <property type="entry name" value="Galactose-bd-like_sf"/>
</dbReference>
<dbReference type="PANTHER" id="PTHR46323:SF2">
    <property type="entry name" value="BETA-GALACTOSIDASE"/>
    <property type="match status" value="1"/>
</dbReference>
<comment type="caution">
    <text evidence="9">The sequence shown here is derived from an EMBL/GenBank/DDBJ whole genome shotgun (WGS) entry which is preliminary data.</text>
</comment>
<dbReference type="InterPro" id="IPR013783">
    <property type="entry name" value="Ig-like_fold"/>
</dbReference>
<dbReference type="Proteomes" id="UP000554488">
    <property type="component" value="Unassembled WGS sequence"/>
</dbReference>
<dbReference type="RefSeq" id="WP_175305367.1">
    <property type="nucleotide sequence ID" value="NZ_JBBNFT010000013.1"/>
</dbReference>
<evidence type="ECO:0000256" key="3">
    <source>
        <dbReference type="ARBA" id="ARBA00012756"/>
    </source>
</evidence>
<evidence type="ECO:0000256" key="7">
    <source>
        <dbReference type="RuleBase" id="RU361154"/>
    </source>
</evidence>
<dbReference type="SUPFAM" id="SSF49785">
    <property type="entry name" value="Galactose-binding domain-like"/>
    <property type="match status" value="1"/>
</dbReference>
<dbReference type="InterPro" id="IPR006101">
    <property type="entry name" value="Glyco_hydro_2"/>
</dbReference>
<evidence type="ECO:0000259" key="8">
    <source>
        <dbReference type="SMART" id="SM01038"/>
    </source>
</evidence>
<organism evidence="9 10">
    <name type="scientific">Coprococcus comes</name>
    <dbReference type="NCBI Taxonomy" id="410072"/>
    <lineage>
        <taxon>Bacteria</taxon>
        <taxon>Bacillati</taxon>
        <taxon>Bacillota</taxon>
        <taxon>Clostridia</taxon>
        <taxon>Lachnospirales</taxon>
        <taxon>Lachnospiraceae</taxon>
        <taxon>Coprococcus</taxon>
    </lineage>
</organism>
<keyword evidence="4 7" id="KW-0378">Hydrolase</keyword>
<reference evidence="9 10" key="1">
    <citation type="submission" date="2020-04" db="EMBL/GenBank/DDBJ databases">
        <authorList>
            <person name="Pieper L."/>
        </authorList>
    </citation>
    <scope>NUCLEOTIDE SEQUENCE [LARGE SCALE GENOMIC DNA]</scope>
    <source>
        <strain evidence="9 10">F22</strain>
    </source>
</reference>
<dbReference type="GO" id="GO:0030246">
    <property type="term" value="F:carbohydrate binding"/>
    <property type="evidence" value="ECO:0007669"/>
    <property type="project" value="InterPro"/>
</dbReference>
<gene>
    <name evidence="9" type="ORF">HUU93_04190</name>
</gene>
<dbReference type="Pfam" id="PF16353">
    <property type="entry name" value="LacZ_4"/>
    <property type="match status" value="1"/>
</dbReference>
<dbReference type="InterPro" id="IPR006103">
    <property type="entry name" value="Glyco_hydro_2_cat"/>
</dbReference>
<sequence length="1009" mass="116707">MKRERKQWENEEILQIGRREAHTDFKRHDNFSEKLSLNGEWKFLFLKAPEYSPEHFEEKNYADESWDEIKVPGCWERNGYGKLHYTDVWYLFPINPPFVPSENPTAIYRRSFEVKEGWKNEKIILRFDGVSSAYDVWINGTHVGYSKVSRLGSEFDITDYCETGENQITVRVYRWSDGTYLECQDMWWYSGIFRDVTVYTEPKKAVNDYIVDADLDKTYENGILKQTICADVAADRAVWKLWKDSEEIAAGEISLENGCGEATDLVGKVESWNAEEPNLYRIEVTLFEGEQPVDVIETQIGFRKIENDGKNFRVNGKAILINGVNMHDFSPKGGATVDPAVVEQDLILMKQYNINAIRCSHYPKASYFYDLCDRYGFYVIDEADLETHGFEWIEKYEWLNEEESWKNAYCDRSSRMVKEHRNHPSIIMWSLGNESSTGANFDASAAGIRALDNTRLIHYEGDFEADITDVYSTMYTRLDGMKRIAEGNDAHGKPHILCEYGHSMGNGPGNLEEYQELFRKYPRLQGGFIWEWYDHGIEEKDANGNTTYYYGGDYGDAPNNSNFCMDGLLRPDRVPSTGLEAYKQVIAPVKFTLEDAESGELKIESRYQFRTMEHVVLIWEVVHDEEVVCAGKVEALELEPEKTGKITLPYKVEEILPETDYYLNLSLVYKEANQYAEAGMEIAHAQFKLPYHKSGKAQQETKGAALEVIKSKTRVTVQNDQVEMVFDRVRGKLLTMKKEGKLWITDGPSLNLQRATIDNDMYKIVDWREKYFLYRQQEQCECFRVQQKNETVEIEIHTHFSLLSQAFGFKGIYTYIIYPDGAVRFDLKMNGFKYSKFVPEFIPRIGIEFKMPGEMRNVAWYGLGPEENYPDMKAAAFVGLYHKKLEEMHVEYAMPQENGHRGEVRWLSIGNEKESMLVKAETPVGIDVHDYTIEALDKAKHIGEIETCDETVVHIDAKHSGVGSNSCGEEQLYANKTRINDYELKLWISCVENSRLTEESKKVRGMENE</sequence>
<dbReference type="InterPro" id="IPR023230">
    <property type="entry name" value="Glyco_hydro_2_CS"/>
</dbReference>
<dbReference type="Pfam" id="PF02837">
    <property type="entry name" value="Glyco_hydro_2_N"/>
    <property type="match status" value="1"/>
</dbReference>
<dbReference type="Gene3D" id="2.60.40.10">
    <property type="entry name" value="Immunoglobulins"/>
    <property type="match status" value="2"/>
</dbReference>
<name>A0A849XN87_9FIRM</name>
<dbReference type="Gene3D" id="3.20.20.80">
    <property type="entry name" value="Glycosidases"/>
    <property type="match status" value="1"/>
</dbReference>
<dbReference type="PROSITE" id="PS00719">
    <property type="entry name" value="GLYCOSYL_HYDROL_F2_1"/>
    <property type="match status" value="1"/>
</dbReference>
<dbReference type="SMART" id="SM01038">
    <property type="entry name" value="Bgal_small_N"/>
    <property type="match status" value="1"/>
</dbReference>
<dbReference type="PRINTS" id="PR00132">
    <property type="entry name" value="GLHYDRLASE2"/>
</dbReference>
<dbReference type="SUPFAM" id="SSF51445">
    <property type="entry name" value="(Trans)glycosidases"/>
    <property type="match status" value="1"/>
</dbReference>
<dbReference type="InterPro" id="IPR014718">
    <property type="entry name" value="GH-type_carb-bd"/>
</dbReference>
<dbReference type="InterPro" id="IPR017853">
    <property type="entry name" value="GH"/>
</dbReference>
<comment type="catalytic activity">
    <reaction evidence="1 7">
        <text>Hydrolysis of terminal non-reducing beta-D-galactose residues in beta-D-galactosides.</text>
        <dbReference type="EC" id="3.2.1.23"/>
    </reaction>
</comment>
<dbReference type="PANTHER" id="PTHR46323">
    <property type="entry name" value="BETA-GALACTOSIDASE"/>
    <property type="match status" value="1"/>
</dbReference>
<dbReference type="Gene3D" id="2.60.120.260">
    <property type="entry name" value="Galactose-binding domain-like"/>
    <property type="match status" value="1"/>
</dbReference>
<protein>
    <recommendedName>
        <fullName evidence="3 7">Beta-galactosidase</fullName>
        <ecNumber evidence="3 7">3.2.1.23</ecNumber>
    </recommendedName>
    <alternativeName>
        <fullName evidence="6 7">Lactase</fullName>
    </alternativeName>
</protein>
<dbReference type="InterPro" id="IPR036156">
    <property type="entry name" value="Beta-gal/glucu_dom_sf"/>
</dbReference>
<evidence type="ECO:0000256" key="5">
    <source>
        <dbReference type="ARBA" id="ARBA00023295"/>
    </source>
</evidence>
<dbReference type="EMBL" id="JABWDC010000010">
    <property type="protein sequence ID" value="NUN85811.1"/>
    <property type="molecule type" value="Genomic_DNA"/>
</dbReference>
<dbReference type="Pfam" id="PF00703">
    <property type="entry name" value="Glyco_hydro_2"/>
    <property type="match status" value="1"/>
</dbReference>
<accession>A0A849XN87</accession>
<dbReference type="SUPFAM" id="SSF49303">
    <property type="entry name" value="beta-Galactosidase/glucuronidase domain"/>
    <property type="match status" value="2"/>
</dbReference>
<dbReference type="InterPro" id="IPR006102">
    <property type="entry name" value="Ig-like_GH2"/>
</dbReference>
<dbReference type="InterPro" id="IPR011013">
    <property type="entry name" value="Gal_mutarotase_sf_dom"/>
</dbReference>
<dbReference type="InterPro" id="IPR032312">
    <property type="entry name" value="LacZ_4"/>
</dbReference>
<feature type="domain" description="Beta galactosidase small chain/" evidence="8">
    <location>
        <begin position="716"/>
        <end position="989"/>
    </location>
</feature>
<comment type="similarity">
    <text evidence="2 7">Belongs to the glycosyl hydrolase 2 family.</text>
</comment>
<reference evidence="9 10" key="2">
    <citation type="submission" date="2020-07" db="EMBL/GenBank/DDBJ databases">
        <title>Bacterial metabolism rescues the inhibition of intestinal drug absorption by food and drug additives.</title>
        <authorList>
            <person name="Zou L."/>
            <person name="Spanogiannopoulos P."/>
            <person name="Chien H.-C."/>
            <person name="Pieper L.M."/>
            <person name="Cai W."/>
            <person name="Khuri N."/>
            <person name="Pottel J."/>
            <person name="Vora B."/>
            <person name="Ni Z."/>
            <person name="Tsakalozou E."/>
            <person name="Zhang W."/>
            <person name="Shoichet B.K."/>
            <person name="Giacomini K.M."/>
            <person name="Turnbaugh P.J."/>
        </authorList>
    </citation>
    <scope>NUCLEOTIDE SEQUENCE [LARGE SCALE GENOMIC DNA]</scope>
    <source>
        <strain evidence="9 10">F22</strain>
    </source>
</reference>
<evidence type="ECO:0000313" key="9">
    <source>
        <dbReference type="EMBL" id="NUN85811.1"/>
    </source>
</evidence>
<dbReference type="Pfam" id="PF02836">
    <property type="entry name" value="Glyco_hydro_2_C"/>
    <property type="match status" value="1"/>
</dbReference>
<evidence type="ECO:0000256" key="4">
    <source>
        <dbReference type="ARBA" id="ARBA00022801"/>
    </source>
</evidence>
<evidence type="ECO:0000256" key="2">
    <source>
        <dbReference type="ARBA" id="ARBA00007401"/>
    </source>
</evidence>
<keyword evidence="5 7" id="KW-0326">Glycosidase</keyword>
<dbReference type="Gene3D" id="2.70.98.10">
    <property type="match status" value="1"/>
</dbReference>
<evidence type="ECO:0000256" key="1">
    <source>
        <dbReference type="ARBA" id="ARBA00001412"/>
    </source>
</evidence>
<dbReference type="AlphaFoldDB" id="A0A849XN87"/>
<dbReference type="GO" id="GO:0004565">
    <property type="term" value="F:beta-galactosidase activity"/>
    <property type="evidence" value="ECO:0007669"/>
    <property type="project" value="UniProtKB-EC"/>
</dbReference>
<dbReference type="InterPro" id="IPR006104">
    <property type="entry name" value="Glyco_hydro_2_N"/>
</dbReference>
<dbReference type="SUPFAM" id="SSF74650">
    <property type="entry name" value="Galactose mutarotase-like"/>
    <property type="match status" value="1"/>
</dbReference>
<proteinExistence type="inferred from homology"/>
<dbReference type="InterPro" id="IPR004199">
    <property type="entry name" value="B-gal_small/dom_5"/>
</dbReference>
<dbReference type="Pfam" id="PF02929">
    <property type="entry name" value="Bgal_small_N"/>
    <property type="match status" value="1"/>
</dbReference>
<dbReference type="GO" id="GO:0009341">
    <property type="term" value="C:beta-galactosidase complex"/>
    <property type="evidence" value="ECO:0007669"/>
    <property type="project" value="InterPro"/>
</dbReference>
<dbReference type="EC" id="3.2.1.23" evidence="3 7"/>
<evidence type="ECO:0000313" key="10">
    <source>
        <dbReference type="Proteomes" id="UP000554488"/>
    </source>
</evidence>